<sequence>MEAFRQAIFILGGVLLPPALVSLQEETLEHCFRYCPKASQVLKNLKQHELLFAAALWWIWRDRNNDVFNSNSPWTLEKINIGFIRHALCEFEKVSSSSLSLTPLQLIYAWTPPLALAHKVNCDASLLHHDMVAGFGCVLRDSIGNWIKGCSSELVSSVLNFSQASSSIDADIKDLLAKIQEVLLGCLRSSYSKNNEQEDLPSS</sequence>
<dbReference type="InterPro" id="IPR052929">
    <property type="entry name" value="RNase_H-like_EbsB-rel"/>
</dbReference>
<accession>A0ABU6TD52</accession>
<keyword evidence="1" id="KW-0732">Signal</keyword>
<evidence type="ECO:0000256" key="1">
    <source>
        <dbReference type="SAM" id="SignalP"/>
    </source>
</evidence>
<proteinExistence type="predicted"/>
<gene>
    <name evidence="2" type="ORF">PIB30_033110</name>
</gene>
<dbReference type="PANTHER" id="PTHR47074">
    <property type="entry name" value="BNAC02G40300D PROTEIN"/>
    <property type="match status" value="1"/>
</dbReference>
<protein>
    <submittedName>
        <fullName evidence="2">Uncharacterized protein</fullName>
    </submittedName>
</protein>
<evidence type="ECO:0000313" key="2">
    <source>
        <dbReference type="EMBL" id="MED6146285.1"/>
    </source>
</evidence>
<name>A0ABU6TD52_9FABA</name>
<dbReference type="PANTHER" id="PTHR47074:SF11">
    <property type="entry name" value="REVERSE TRANSCRIPTASE-LIKE PROTEIN"/>
    <property type="match status" value="1"/>
</dbReference>
<comment type="caution">
    <text evidence="2">The sequence shown here is derived from an EMBL/GenBank/DDBJ whole genome shotgun (WGS) entry which is preliminary data.</text>
</comment>
<dbReference type="Proteomes" id="UP001341840">
    <property type="component" value="Unassembled WGS sequence"/>
</dbReference>
<evidence type="ECO:0000313" key="3">
    <source>
        <dbReference type="Proteomes" id="UP001341840"/>
    </source>
</evidence>
<organism evidence="2 3">
    <name type="scientific">Stylosanthes scabra</name>
    <dbReference type="NCBI Taxonomy" id="79078"/>
    <lineage>
        <taxon>Eukaryota</taxon>
        <taxon>Viridiplantae</taxon>
        <taxon>Streptophyta</taxon>
        <taxon>Embryophyta</taxon>
        <taxon>Tracheophyta</taxon>
        <taxon>Spermatophyta</taxon>
        <taxon>Magnoliopsida</taxon>
        <taxon>eudicotyledons</taxon>
        <taxon>Gunneridae</taxon>
        <taxon>Pentapetalae</taxon>
        <taxon>rosids</taxon>
        <taxon>fabids</taxon>
        <taxon>Fabales</taxon>
        <taxon>Fabaceae</taxon>
        <taxon>Papilionoideae</taxon>
        <taxon>50 kb inversion clade</taxon>
        <taxon>dalbergioids sensu lato</taxon>
        <taxon>Dalbergieae</taxon>
        <taxon>Pterocarpus clade</taxon>
        <taxon>Stylosanthes</taxon>
    </lineage>
</organism>
<keyword evidence="3" id="KW-1185">Reference proteome</keyword>
<feature type="chain" id="PRO_5047180940" evidence="1">
    <location>
        <begin position="24"/>
        <end position="203"/>
    </location>
</feature>
<reference evidence="2 3" key="1">
    <citation type="journal article" date="2023" name="Plants (Basel)">
        <title>Bridging the Gap: Combining Genomics and Transcriptomics Approaches to Understand Stylosanthes scabra, an Orphan Legume from the Brazilian Caatinga.</title>
        <authorList>
            <person name="Ferreira-Neto J.R.C."/>
            <person name="da Silva M.D."/>
            <person name="Binneck E."/>
            <person name="de Melo N.F."/>
            <person name="da Silva R.H."/>
            <person name="de Melo A.L.T.M."/>
            <person name="Pandolfi V."/>
            <person name="Bustamante F.O."/>
            <person name="Brasileiro-Vidal A.C."/>
            <person name="Benko-Iseppon A.M."/>
        </authorList>
    </citation>
    <scope>NUCLEOTIDE SEQUENCE [LARGE SCALE GENOMIC DNA]</scope>
    <source>
        <tissue evidence="2">Leaves</tissue>
    </source>
</reference>
<dbReference type="EMBL" id="JASCZI010090769">
    <property type="protein sequence ID" value="MED6146285.1"/>
    <property type="molecule type" value="Genomic_DNA"/>
</dbReference>
<feature type="signal peptide" evidence="1">
    <location>
        <begin position="1"/>
        <end position="23"/>
    </location>
</feature>